<dbReference type="InterPro" id="IPR016095">
    <property type="entry name" value="Ribosomal_uL1_3-a/b-sand"/>
</dbReference>
<keyword evidence="2" id="KW-1185">Reference proteome</keyword>
<dbReference type="InterPro" id="IPR023674">
    <property type="entry name" value="Ribosomal_uL1-like"/>
</dbReference>
<dbReference type="Gene3D" id="3.30.190.20">
    <property type="match status" value="1"/>
</dbReference>
<dbReference type="EMBL" id="JBEDUW010000003">
    <property type="protein sequence ID" value="KAK9940456.1"/>
    <property type="molecule type" value="Genomic_DNA"/>
</dbReference>
<name>A0AAW1XU10_RUBAR</name>
<organism evidence="1 2">
    <name type="scientific">Rubus argutus</name>
    <name type="common">Southern blackberry</name>
    <dbReference type="NCBI Taxonomy" id="59490"/>
    <lineage>
        <taxon>Eukaryota</taxon>
        <taxon>Viridiplantae</taxon>
        <taxon>Streptophyta</taxon>
        <taxon>Embryophyta</taxon>
        <taxon>Tracheophyta</taxon>
        <taxon>Spermatophyta</taxon>
        <taxon>Magnoliopsida</taxon>
        <taxon>eudicotyledons</taxon>
        <taxon>Gunneridae</taxon>
        <taxon>Pentapetalae</taxon>
        <taxon>rosids</taxon>
        <taxon>fabids</taxon>
        <taxon>Rosales</taxon>
        <taxon>Rosaceae</taxon>
        <taxon>Rosoideae</taxon>
        <taxon>Rosoideae incertae sedis</taxon>
        <taxon>Rubus</taxon>
    </lineage>
</organism>
<reference evidence="1 2" key="1">
    <citation type="journal article" date="2023" name="G3 (Bethesda)">
        <title>A chromosome-length genome assembly and annotation of blackberry (Rubus argutus, cv. 'Hillquist').</title>
        <authorList>
            <person name="Bruna T."/>
            <person name="Aryal R."/>
            <person name="Dudchenko O."/>
            <person name="Sargent D.J."/>
            <person name="Mead D."/>
            <person name="Buti M."/>
            <person name="Cavallini A."/>
            <person name="Hytonen T."/>
            <person name="Andres J."/>
            <person name="Pham M."/>
            <person name="Weisz D."/>
            <person name="Mascagni F."/>
            <person name="Usai G."/>
            <person name="Natali L."/>
            <person name="Bassil N."/>
            <person name="Fernandez G.E."/>
            <person name="Lomsadze A."/>
            <person name="Armour M."/>
            <person name="Olukolu B."/>
            <person name="Poorten T."/>
            <person name="Britton C."/>
            <person name="Davik J."/>
            <person name="Ashrafi H."/>
            <person name="Aiden E.L."/>
            <person name="Borodovsky M."/>
            <person name="Worthington M."/>
        </authorList>
    </citation>
    <scope>NUCLEOTIDE SEQUENCE [LARGE SCALE GENOMIC DNA]</scope>
    <source>
        <strain evidence="1">PI 553951</strain>
    </source>
</reference>
<dbReference type="SUPFAM" id="SSF56808">
    <property type="entry name" value="Ribosomal protein L1"/>
    <property type="match status" value="1"/>
</dbReference>
<sequence>MNLYLIVEVQAVRGNMTLPHGSGKVVRVDFFAEGADADDSRATGADIIGGVDLVEEIATSKGVDFASQDKV</sequence>
<dbReference type="AlphaFoldDB" id="A0AAW1XU10"/>
<gene>
    <name evidence="1" type="ORF">M0R45_017118</name>
</gene>
<protein>
    <submittedName>
        <fullName evidence="1">Uncharacterized protein</fullName>
    </submittedName>
</protein>
<evidence type="ECO:0000313" key="1">
    <source>
        <dbReference type="EMBL" id="KAK9940456.1"/>
    </source>
</evidence>
<comment type="caution">
    <text evidence="1">The sequence shown here is derived from an EMBL/GenBank/DDBJ whole genome shotgun (WGS) entry which is preliminary data.</text>
</comment>
<proteinExistence type="predicted"/>
<dbReference type="PANTHER" id="PTHR36427">
    <property type="entry name" value="54S RIBOSOMAL PROTEIN L1, MITOCHONDRIAL"/>
    <property type="match status" value="1"/>
</dbReference>
<accession>A0AAW1XU10</accession>
<dbReference type="Gene3D" id="3.40.50.790">
    <property type="match status" value="1"/>
</dbReference>
<dbReference type="PANTHER" id="PTHR36427:SF4">
    <property type="entry name" value="RIBOSOMAL PROTEIN L1P_L10E FAMILY"/>
    <property type="match status" value="1"/>
</dbReference>
<dbReference type="Proteomes" id="UP001457282">
    <property type="component" value="Unassembled WGS sequence"/>
</dbReference>
<evidence type="ECO:0000313" key="2">
    <source>
        <dbReference type="Proteomes" id="UP001457282"/>
    </source>
</evidence>